<dbReference type="SUPFAM" id="SSF54427">
    <property type="entry name" value="NTF2-like"/>
    <property type="match status" value="1"/>
</dbReference>
<keyword evidence="2" id="KW-1185">Reference proteome</keyword>
<organism evidence="1 2">
    <name type="scientific">Desulfofustis limnaeus</name>
    <dbReference type="NCBI Taxonomy" id="2740163"/>
    <lineage>
        <taxon>Bacteria</taxon>
        <taxon>Pseudomonadati</taxon>
        <taxon>Thermodesulfobacteriota</taxon>
        <taxon>Desulfobulbia</taxon>
        <taxon>Desulfobulbales</taxon>
        <taxon>Desulfocapsaceae</taxon>
        <taxon>Desulfofustis</taxon>
    </lineage>
</organism>
<reference evidence="1 2" key="1">
    <citation type="submission" date="2022-01" db="EMBL/GenBank/DDBJ databases">
        <title>Desulfofustis limnae sp. nov., a novel mesophilic sulfate-reducing bacterium isolated from marsh soil.</title>
        <authorList>
            <person name="Watanabe M."/>
            <person name="Takahashi A."/>
            <person name="Kojima H."/>
            <person name="Fukui M."/>
        </authorList>
    </citation>
    <scope>NUCLEOTIDE SEQUENCE [LARGE SCALE GENOMIC DNA]</scope>
    <source>
        <strain evidence="1 2">PPLL</strain>
    </source>
</reference>
<evidence type="ECO:0000313" key="1">
    <source>
        <dbReference type="EMBL" id="BDD87380.1"/>
    </source>
</evidence>
<dbReference type="InterPro" id="IPR032710">
    <property type="entry name" value="NTF2-like_dom_sf"/>
</dbReference>
<gene>
    <name evidence="1" type="ORF">DPPLL_17450</name>
</gene>
<sequence>MLLAAVLLGLLSCSERPAPEAIARGFVDACAEAVQQRRPNALRDLIATDYRDAEGRTGQEVLGIAAGYLLRNRSVHLITRIQSAEQRDERIAATVLAALAGRPVDDVALLPSMDADIYWFDVELVEEDGDWRVISAAWRPALVDDFLAP</sequence>
<name>A0ABN6M3F3_9BACT</name>
<evidence type="ECO:0000313" key="2">
    <source>
        <dbReference type="Proteomes" id="UP000830055"/>
    </source>
</evidence>
<accession>A0ABN6M3F3</accession>
<proteinExistence type="predicted"/>
<dbReference type="EMBL" id="AP025516">
    <property type="protein sequence ID" value="BDD87380.1"/>
    <property type="molecule type" value="Genomic_DNA"/>
</dbReference>
<dbReference type="Proteomes" id="UP000830055">
    <property type="component" value="Chromosome"/>
</dbReference>
<protein>
    <recommendedName>
        <fullName evidence="3">Nuclear transport factor 2 family protein</fullName>
    </recommendedName>
</protein>
<evidence type="ECO:0008006" key="3">
    <source>
        <dbReference type="Google" id="ProtNLM"/>
    </source>
</evidence>